<feature type="domain" description="EGF-like" evidence="23">
    <location>
        <begin position="147"/>
        <end position="182"/>
    </location>
</feature>
<dbReference type="SMART" id="SM00282">
    <property type="entry name" value="LamG"/>
    <property type="match status" value="3"/>
</dbReference>
<dbReference type="GO" id="GO:0031017">
    <property type="term" value="P:exocrine pancreas development"/>
    <property type="evidence" value="ECO:0007669"/>
    <property type="project" value="UniProtKB-ARBA"/>
</dbReference>
<feature type="disulfide bond" evidence="19">
    <location>
        <begin position="1376"/>
        <end position="1385"/>
    </location>
</feature>
<feature type="disulfide bond" evidence="19">
    <location>
        <begin position="1238"/>
        <end position="1248"/>
    </location>
</feature>
<evidence type="ECO:0000256" key="17">
    <source>
        <dbReference type="ARBA" id="ARBA00072415"/>
    </source>
</evidence>
<evidence type="ECO:0000256" key="19">
    <source>
        <dbReference type="PROSITE-ProRule" id="PRU00076"/>
    </source>
</evidence>
<dbReference type="GO" id="GO:0007157">
    <property type="term" value="P:heterophilic cell-cell adhesion via plasma membrane cell adhesion molecules"/>
    <property type="evidence" value="ECO:0007669"/>
    <property type="project" value="TreeGrafter"/>
</dbReference>
<evidence type="ECO:0000256" key="16">
    <source>
        <dbReference type="ARBA" id="ARBA00060989"/>
    </source>
</evidence>
<feature type="disulfide bond" evidence="19">
    <location>
        <begin position="1338"/>
        <end position="1347"/>
    </location>
</feature>
<feature type="disulfide bond" evidence="19">
    <location>
        <begin position="1222"/>
        <end position="1231"/>
    </location>
</feature>
<dbReference type="CDD" id="cd00054">
    <property type="entry name" value="EGF_CA"/>
    <property type="match status" value="17"/>
</dbReference>
<evidence type="ECO:0000256" key="9">
    <source>
        <dbReference type="ARBA" id="ARBA00022976"/>
    </source>
</evidence>
<feature type="domain" description="EGF-like" evidence="23">
    <location>
        <begin position="959"/>
        <end position="995"/>
    </location>
</feature>
<dbReference type="SMART" id="SM00181">
    <property type="entry name" value="EGF"/>
    <property type="match status" value="21"/>
</dbReference>
<feature type="signal peptide" evidence="21">
    <location>
        <begin position="1"/>
        <end position="31"/>
    </location>
</feature>
<dbReference type="FunCoup" id="H3CZ19">
    <property type="interactions" value="286"/>
</dbReference>
<dbReference type="PROSITE" id="PS01186">
    <property type="entry name" value="EGF_2"/>
    <property type="match status" value="14"/>
</dbReference>
<keyword evidence="7 21" id="KW-0732">Signal</keyword>
<dbReference type="GO" id="GO:0042995">
    <property type="term" value="C:cell projection"/>
    <property type="evidence" value="ECO:0007669"/>
    <property type="project" value="UniProtKB-SubCell"/>
</dbReference>
<feature type="disulfide bond" evidence="19">
    <location>
        <begin position="135"/>
        <end position="144"/>
    </location>
</feature>
<dbReference type="PANTHER" id="PTHR24049">
    <property type="entry name" value="CRUMBS FAMILY MEMBER"/>
    <property type="match status" value="1"/>
</dbReference>
<dbReference type="GO" id="GO:0007219">
    <property type="term" value="P:Notch signaling pathway"/>
    <property type="evidence" value="ECO:0007669"/>
    <property type="project" value="UniProtKB-KW"/>
</dbReference>
<keyword evidence="8" id="KW-0677">Repeat</keyword>
<feature type="domain" description="EGF-like" evidence="23">
    <location>
        <begin position="1311"/>
        <end position="1348"/>
    </location>
</feature>
<feature type="domain" description="EGF-like" evidence="23">
    <location>
        <begin position="1196"/>
        <end position="1232"/>
    </location>
</feature>
<feature type="domain" description="EGF-like" evidence="23">
    <location>
        <begin position="184"/>
        <end position="220"/>
    </location>
</feature>
<evidence type="ECO:0000256" key="21">
    <source>
        <dbReference type="SAM" id="SignalP"/>
    </source>
</evidence>
<keyword evidence="15" id="KW-0966">Cell projection</keyword>
<dbReference type="GeneTree" id="ENSGT00950000183101"/>
<feature type="domain" description="Laminin G" evidence="22">
    <location>
        <begin position="561"/>
        <end position="744"/>
    </location>
</feature>
<dbReference type="GO" id="GO:0032991">
    <property type="term" value="C:protein-containing complex"/>
    <property type="evidence" value="ECO:0007669"/>
    <property type="project" value="UniProtKB-ARBA"/>
</dbReference>
<dbReference type="InterPro" id="IPR001791">
    <property type="entry name" value="Laminin_G"/>
</dbReference>
<feature type="domain" description="EGF-like" evidence="23">
    <location>
        <begin position="1350"/>
        <end position="1386"/>
    </location>
</feature>
<evidence type="ECO:0000259" key="22">
    <source>
        <dbReference type="PROSITE" id="PS50025"/>
    </source>
</evidence>
<dbReference type="InterPro" id="IPR013320">
    <property type="entry name" value="ConA-like_dom_sf"/>
</dbReference>
<dbReference type="SUPFAM" id="SSF57184">
    <property type="entry name" value="Growth factor receptor domain"/>
    <property type="match status" value="1"/>
</dbReference>
<evidence type="ECO:0000256" key="20">
    <source>
        <dbReference type="SAM" id="Phobius"/>
    </source>
</evidence>
<keyword evidence="25" id="KW-1185">Reference proteome</keyword>
<dbReference type="GO" id="GO:0007369">
    <property type="term" value="P:gastrulation"/>
    <property type="evidence" value="ECO:0007669"/>
    <property type="project" value="UniProtKB-KW"/>
</dbReference>
<dbReference type="PROSITE" id="PS50025">
    <property type="entry name" value="LAM_G_DOMAIN"/>
    <property type="match status" value="3"/>
</dbReference>
<feature type="transmembrane region" description="Helical" evidence="20">
    <location>
        <begin position="1398"/>
        <end position="1421"/>
    </location>
</feature>
<feature type="disulfide bond" evidence="19">
    <location>
        <begin position="772"/>
        <end position="781"/>
    </location>
</feature>
<dbReference type="Gene3D" id="2.60.120.200">
    <property type="match status" value="3"/>
</dbReference>
<evidence type="ECO:0000259" key="23">
    <source>
        <dbReference type="PROSITE" id="PS50026"/>
    </source>
</evidence>
<dbReference type="GO" id="GO:0035282">
    <property type="term" value="P:segmentation"/>
    <property type="evidence" value="ECO:0007669"/>
    <property type="project" value="UniProtKB-ARBA"/>
</dbReference>
<dbReference type="FunFam" id="2.60.120.200:FF:000130">
    <property type="entry name" value="Crumbs 2, cell polarity complex component"/>
    <property type="match status" value="1"/>
</dbReference>
<feature type="disulfide bond" evidence="19">
    <location>
        <begin position="1297"/>
        <end position="1306"/>
    </location>
</feature>
<feature type="disulfide bond" evidence="19">
    <location>
        <begin position="248"/>
        <end position="257"/>
    </location>
</feature>
<dbReference type="FunFam" id="2.10.25.10:FF:000796">
    <property type="entry name" value="Crumbs cell polarity complex component 2b"/>
    <property type="match status" value="1"/>
</dbReference>
<evidence type="ECO:0000256" key="13">
    <source>
        <dbReference type="ARBA" id="ARBA00023180"/>
    </source>
</evidence>
<keyword evidence="3" id="KW-0217">Developmental protein</keyword>
<dbReference type="PROSITE" id="PS50026">
    <property type="entry name" value="EGF_3"/>
    <property type="match status" value="20"/>
</dbReference>
<dbReference type="SUPFAM" id="SSF49899">
    <property type="entry name" value="Concanavalin A-like lectins/glucanases"/>
    <property type="match status" value="3"/>
</dbReference>
<dbReference type="GO" id="GO:0045597">
    <property type="term" value="P:positive regulation of cell differentiation"/>
    <property type="evidence" value="ECO:0007669"/>
    <property type="project" value="UniProtKB-ARBA"/>
</dbReference>
<feature type="disulfide bond" evidence="19">
    <location>
        <begin position="1259"/>
        <end position="1268"/>
    </location>
</feature>
<dbReference type="InterPro" id="IPR051022">
    <property type="entry name" value="Notch_Cell-Fate_Det"/>
</dbReference>
<sequence length="1461" mass="158724">MDLGGVLLRCPRTLLITVMMFKLGLLCTAAADTCLSSPCRNGATCLDNLDDYVCLCPKGPVWFMGRNCEELLDACITAPCANCTSIPGSGQFSCHCPDGFTGLNCTEDVDECQGKPCDGVRSLCVNRENGYSCHCPLGLGGAACLDNVTTCSEVSCQNGGTCVDVTGFWCQCAAGYQGDVCETDVDECQSEPCQNGAICRDGVNGYQCYCVPGFQGYRCDLDINECASHPCQNNGTCVDQVDHYSCECAAGFRGTNCQAEIDECEERPCQNGATCQDHVAAYSCLCVTGFQGPDCELNIDECASTPCLNEGRCIDGVNSYQCDCEDTGFIGDHCEEDIPECASNPCQHGATCLEGIKQYRCQCWPGYQGDHCQVDVDECEQNPCENSGRCFQRSDVLVYGTLPQLNQTSFQYAAAAGFICSCLPGFTGDNCSVNVDECASAPCQHGGSCQDGVNSYQCVCADGFTGARTARVDVNECDSNPCQNGATCSDAANFYTCRCPAPEPGEEPWGGDCEVRLVGVPPARCQHSTGCIPLLRDSGEQGYSCVCSPGWAGDLCNTSTTFSFSSEGFVHVQMPLPPNRTRTEARDHVHGLHMQLRFRSTLPNMLLFRRGTVEHYASLELVEGSLLAKVRSGRVLQVVYPGPLNDGEWHQVTMSMDESLVLAVRGPTCEEECQVKNEGHNYLIFLQPSSFQQLYVGGAPWEYLSRTASNKSFIGCMEDLRVDHKLLLPQDLLREESQGLELGCNKRDWCGGEPCMQRGHCVDMWVRARCVCRRPYYGDQCEKEFPSWTFGHENTTSYAAFHISESHGENFTLSFSMRSLKRSGLLLQLHRQGTPYLTLYLKNGSVAIYSPHTTLISEVKAVTDGNNNSVEIKVQYGHVIFPKAGNNRALGNVSVEAGDVAYVGGLPAANSMNAWGGNFKGCLQDIRLDDKHLAIGDHPEGVHVYQASAAENVIPGCQSDNSCKDEPCLNNGSCQITWNDFNCSCPADFSGRLCETRLWCVNRPCFHGAHCVDLPDGYECLTDAMFQDNALEFVANGSLQSPVTNITMAIRTRDPNGTLLRASSAAEVFCLGLLNSSLLVKMDSGENAQLLAFTSDGVIADGAWHHIQLTMVSPVHSSSRWRLTVDGQRVGDSFGIGGHLNFLNDTKMWLAEKYTGCIGEVRVGGVYLPLMDVPDAPQMTKFSRLGGEEPTVGCRGSPVCDSQPCRNMGVCHDQFNEFNCSCRAGWEGKVCETEINECSSGPCVFGTCEDLQADYRCHCEPGYAGRNCQDEVDDCLEFSCVNGGLCVESEGAHTCSCPPGFIGKRCQWRFPPVSCTVNTDCLNGGVCVGGESGGNCTCKQGYTGARCETEIDECESNPCLNGATCLDRLNHFQCECVPGFSGTLCENNKDEHRERVPWLVVAIPLTTLCMLLAILVVFFLIMTARKKRQSEGTYSPSSQEVAGARLEMGSVLKVPPEERLI</sequence>
<feature type="domain" description="Laminin G" evidence="22">
    <location>
        <begin position="1023"/>
        <end position="1194"/>
    </location>
</feature>
<evidence type="ECO:0000256" key="14">
    <source>
        <dbReference type="ARBA" id="ARBA00023218"/>
    </source>
</evidence>
<dbReference type="GO" id="GO:0045197">
    <property type="term" value="P:establishment or maintenance of epithelial cell apical/basal polarity"/>
    <property type="evidence" value="ECO:0007669"/>
    <property type="project" value="TreeGrafter"/>
</dbReference>
<evidence type="ECO:0000256" key="5">
    <source>
        <dbReference type="ARBA" id="ARBA00022536"/>
    </source>
</evidence>
<keyword evidence="13" id="KW-0325">Glycoprotein</keyword>
<dbReference type="InterPro" id="IPR001881">
    <property type="entry name" value="EGF-like_Ca-bd_dom"/>
</dbReference>
<feature type="domain" description="EGF-like" evidence="23">
    <location>
        <begin position="516"/>
        <end position="557"/>
    </location>
</feature>
<dbReference type="FunFam" id="2.10.25.10:FF:000143">
    <property type="entry name" value="Protein crumbs 1"/>
    <property type="match status" value="1"/>
</dbReference>
<feature type="disulfide bond" evidence="19">
    <location>
        <begin position="547"/>
        <end position="556"/>
    </location>
</feature>
<evidence type="ECO:0000256" key="11">
    <source>
        <dbReference type="ARBA" id="ARBA00023136"/>
    </source>
</evidence>
<dbReference type="Proteomes" id="UP000007303">
    <property type="component" value="Unassembled WGS sequence"/>
</dbReference>
<dbReference type="FunFam" id="2.10.25.10:FF:000208">
    <property type="entry name" value="Crumbs 2, cell polarity complex component"/>
    <property type="match status" value="1"/>
</dbReference>
<evidence type="ECO:0000256" key="8">
    <source>
        <dbReference type="ARBA" id="ARBA00022737"/>
    </source>
</evidence>
<feature type="domain" description="EGF-like" evidence="23">
    <location>
        <begin position="434"/>
        <end position="470"/>
    </location>
</feature>
<dbReference type="Pfam" id="PF02210">
    <property type="entry name" value="Laminin_G_2"/>
    <property type="match status" value="3"/>
</dbReference>
<evidence type="ECO:0000256" key="3">
    <source>
        <dbReference type="ARBA" id="ARBA00022473"/>
    </source>
</evidence>
<reference evidence="24" key="3">
    <citation type="submission" date="2025-09" db="UniProtKB">
        <authorList>
            <consortium name="Ensembl"/>
        </authorList>
    </citation>
    <scope>IDENTIFICATION</scope>
</reference>
<keyword evidence="10 20" id="KW-1133">Transmembrane helix</keyword>
<dbReference type="Pfam" id="PF12661">
    <property type="entry name" value="hEGF"/>
    <property type="match status" value="3"/>
</dbReference>
<feature type="disulfide bond" evidence="19">
    <location>
        <begin position="985"/>
        <end position="994"/>
    </location>
</feature>
<dbReference type="SMART" id="SM00179">
    <property type="entry name" value="EGF_CA"/>
    <property type="match status" value="19"/>
</dbReference>
<dbReference type="PROSITE" id="PS01187">
    <property type="entry name" value="EGF_CA"/>
    <property type="match status" value="5"/>
</dbReference>
<reference evidence="25" key="1">
    <citation type="journal article" date="2004" name="Nature">
        <title>Genome duplication in the teleost fish Tetraodon nigroviridis reveals the early vertebrate proto-karyotype.</title>
        <authorList>
            <person name="Jaillon O."/>
            <person name="Aury J.-M."/>
            <person name="Brunet F."/>
            <person name="Petit J.-L."/>
            <person name="Stange-Thomann N."/>
            <person name="Mauceli E."/>
            <person name="Bouneau L."/>
            <person name="Fischer C."/>
            <person name="Ozouf-Costaz C."/>
            <person name="Bernot A."/>
            <person name="Nicaud S."/>
            <person name="Jaffe D."/>
            <person name="Fisher S."/>
            <person name="Lutfalla G."/>
            <person name="Dossat C."/>
            <person name="Segurens B."/>
            <person name="Dasilva C."/>
            <person name="Salanoubat M."/>
            <person name="Levy M."/>
            <person name="Boudet N."/>
            <person name="Castellano S."/>
            <person name="Anthouard V."/>
            <person name="Jubin C."/>
            <person name="Castelli V."/>
            <person name="Katinka M."/>
            <person name="Vacherie B."/>
            <person name="Biemont C."/>
            <person name="Skalli Z."/>
            <person name="Cattolico L."/>
            <person name="Poulain J."/>
            <person name="De Berardinis V."/>
            <person name="Cruaud C."/>
            <person name="Duprat S."/>
            <person name="Brottier P."/>
            <person name="Coutanceau J.-P."/>
            <person name="Gouzy J."/>
            <person name="Parra G."/>
            <person name="Lardier G."/>
            <person name="Chapple C."/>
            <person name="McKernan K.J."/>
            <person name="McEwan P."/>
            <person name="Bosak S."/>
            <person name="Kellis M."/>
            <person name="Volff J.-N."/>
            <person name="Guigo R."/>
            <person name="Zody M.C."/>
            <person name="Mesirov J."/>
            <person name="Lindblad-Toh K."/>
            <person name="Birren B."/>
            <person name="Nusbaum C."/>
            <person name="Kahn D."/>
            <person name="Robinson-Rechavi M."/>
            <person name="Laudet V."/>
            <person name="Schachter V."/>
            <person name="Quetier F."/>
            <person name="Saurin W."/>
            <person name="Scarpelli C."/>
            <person name="Wincker P."/>
            <person name="Lander E.S."/>
            <person name="Weissenbach J."/>
            <person name="Roest Crollius H."/>
        </authorList>
    </citation>
    <scope>NUCLEOTIDE SEQUENCE [LARGE SCALE GENOMIC DNA]</scope>
</reference>
<feature type="domain" description="EGF-like" evidence="23">
    <location>
        <begin position="337"/>
        <end position="373"/>
    </location>
</feature>
<dbReference type="Ensembl" id="ENSTNIT00000013698.1">
    <property type="protein sequence ID" value="ENSTNIP00000013504.1"/>
    <property type="gene ID" value="ENSTNIG00000010591.1"/>
</dbReference>
<keyword evidence="9" id="KW-0914">Notch signaling pathway</keyword>
<accession>H3CZ19</accession>
<dbReference type="PROSITE" id="PS00022">
    <property type="entry name" value="EGF_1"/>
    <property type="match status" value="16"/>
</dbReference>
<feature type="domain" description="EGF-like" evidence="23">
    <location>
        <begin position="30"/>
        <end position="69"/>
    </location>
</feature>
<dbReference type="Gene3D" id="2.10.25.10">
    <property type="entry name" value="Laminin"/>
    <property type="match status" value="19"/>
</dbReference>
<feature type="domain" description="EGF-like" evidence="23">
    <location>
        <begin position="260"/>
        <end position="296"/>
    </location>
</feature>
<dbReference type="FunFam" id="2.10.25.10:FF:000146">
    <property type="entry name" value="Putative neurogenic locus notch"/>
    <property type="match status" value="1"/>
</dbReference>
<feature type="domain" description="EGF-like" evidence="23">
    <location>
        <begin position="298"/>
        <end position="335"/>
    </location>
</feature>
<feature type="domain" description="EGF-like" evidence="23">
    <location>
        <begin position="1234"/>
        <end position="1269"/>
    </location>
</feature>
<feature type="disulfide bond" evidence="19">
    <location>
        <begin position="286"/>
        <end position="295"/>
    </location>
</feature>
<evidence type="ECO:0000256" key="7">
    <source>
        <dbReference type="ARBA" id="ARBA00022729"/>
    </source>
</evidence>
<feature type="disulfide bond" evidence="19">
    <location>
        <begin position="363"/>
        <end position="372"/>
    </location>
</feature>
<feature type="domain" description="EGF-like" evidence="23">
    <location>
        <begin position="1271"/>
        <end position="1307"/>
    </location>
</feature>
<feature type="domain" description="EGF-like" evidence="23">
    <location>
        <begin position="222"/>
        <end position="258"/>
    </location>
</feature>
<feature type="disulfide bond" evidence="19">
    <location>
        <begin position="210"/>
        <end position="219"/>
    </location>
</feature>
<comment type="similarity">
    <text evidence="16">Belongs to the Crumbs protein family.</text>
</comment>
<feature type="disulfide bond" evidence="19">
    <location>
        <begin position="172"/>
        <end position="181"/>
    </location>
</feature>
<dbReference type="InterPro" id="IPR000742">
    <property type="entry name" value="EGF"/>
</dbReference>
<dbReference type="OMA" id="EFFPLKA"/>
<keyword evidence="11 20" id="KW-0472">Membrane</keyword>
<comment type="caution">
    <text evidence="19">Lacks conserved residue(s) required for the propagation of feature annotation.</text>
</comment>
<evidence type="ECO:0000256" key="2">
    <source>
        <dbReference type="ARBA" id="ARBA00004316"/>
    </source>
</evidence>
<feature type="disulfide bond" evidence="19">
    <location>
        <begin position="96"/>
        <end position="105"/>
    </location>
</feature>
<dbReference type="FunFam" id="2.60.120.200:FF:000081">
    <property type="entry name" value="Crumbs 1, cell polarity complex component"/>
    <property type="match status" value="1"/>
</dbReference>
<feature type="chain" id="PRO_5003582217" description="Protein crumbs homolog 2" evidence="21">
    <location>
        <begin position="32"/>
        <end position="1461"/>
    </location>
</feature>
<dbReference type="PROSITE" id="PS00010">
    <property type="entry name" value="ASX_HYDROXYL"/>
    <property type="match status" value="11"/>
</dbReference>
<dbReference type="FunFam" id="2.10.25.10:FF:000472">
    <property type="entry name" value="Uncharacterized protein, isoform A"/>
    <property type="match status" value="2"/>
</dbReference>
<dbReference type="GO" id="GO:0060218">
    <property type="term" value="P:hematopoietic stem cell differentiation"/>
    <property type="evidence" value="ECO:0007669"/>
    <property type="project" value="UniProtKB-ARBA"/>
</dbReference>
<protein>
    <recommendedName>
        <fullName evidence="17">Protein crumbs homolog 2</fullName>
    </recommendedName>
    <alternativeName>
        <fullName evidence="18">Crumbs-like protein 2</fullName>
    </alternativeName>
</protein>
<feature type="domain" description="EGF-like" evidence="23">
    <location>
        <begin position="71"/>
        <end position="106"/>
    </location>
</feature>
<dbReference type="Pfam" id="PF07645">
    <property type="entry name" value="EGF_CA"/>
    <property type="match status" value="1"/>
</dbReference>
<dbReference type="GO" id="GO:0009952">
    <property type="term" value="P:anterior/posterior pattern specification"/>
    <property type="evidence" value="ECO:0007669"/>
    <property type="project" value="UniProtKB-ARBA"/>
</dbReference>
<dbReference type="HOGENOM" id="CLU_000827_2_0_1"/>
<comment type="subcellular location">
    <subcellularLocation>
        <location evidence="1">Apical cell membrane</location>
        <topology evidence="1">Single-pass type I membrane protein</topology>
    </subcellularLocation>
    <subcellularLocation>
        <location evidence="2">Cell projection</location>
    </subcellularLocation>
</comment>
<feature type="domain" description="EGF-like" evidence="23">
    <location>
        <begin position="746"/>
        <end position="782"/>
    </location>
</feature>
<feature type="disulfide bond" evidence="19">
    <location>
        <begin position="422"/>
        <end position="431"/>
    </location>
</feature>
<feature type="domain" description="EGF-like" evidence="23">
    <location>
        <begin position="473"/>
        <end position="514"/>
    </location>
</feature>
<dbReference type="InterPro" id="IPR018097">
    <property type="entry name" value="EGF_Ca-bd_CS"/>
</dbReference>
<evidence type="ECO:0000256" key="4">
    <source>
        <dbReference type="ARBA" id="ARBA00022475"/>
    </source>
</evidence>
<dbReference type="InterPro" id="IPR013032">
    <property type="entry name" value="EGF-like_CS"/>
</dbReference>
<organism evidence="24 25">
    <name type="scientific">Tetraodon nigroviridis</name>
    <name type="common">Spotted green pufferfish</name>
    <name type="synonym">Chelonodon nigroviridis</name>
    <dbReference type="NCBI Taxonomy" id="99883"/>
    <lineage>
        <taxon>Eukaryota</taxon>
        <taxon>Metazoa</taxon>
        <taxon>Chordata</taxon>
        <taxon>Craniata</taxon>
        <taxon>Vertebrata</taxon>
        <taxon>Euteleostomi</taxon>
        <taxon>Actinopterygii</taxon>
        <taxon>Neopterygii</taxon>
        <taxon>Teleostei</taxon>
        <taxon>Neoteleostei</taxon>
        <taxon>Acanthomorphata</taxon>
        <taxon>Eupercaria</taxon>
        <taxon>Tetraodontiformes</taxon>
        <taxon>Tetradontoidea</taxon>
        <taxon>Tetraodontidae</taxon>
        <taxon>Tetraodon</taxon>
    </lineage>
</organism>
<dbReference type="CDD" id="cd00110">
    <property type="entry name" value="LamG"/>
    <property type="match status" value="3"/>
</dbReference>
<dbReference type="PANTHER" id="PTHR24049:SF19">
    <property type="entry name" value="PROTEIN CRUMBS HOMOLOG 2"/>
    <property type="match status" value="1"/>
</dbReference>
<dbReference type="InParanoid" id="H3CZ19"/>
<dbReference type="InterPro" id="IPR009030">
    <property type="entry name" value="Growth_fac_rcpt_cys_sf"/>
</dbReference>
<dbReference type="GO" id="GO:0005509">
    <property type="term" value="F:calcium ion binding"/>
    <property type="evidence" value="ECO:0007669"/>
    <property type="project" value="InterPro"/>
</dbReference>
<dbReference type="InterPro" id="IPR049883">
    <property type="entry name" value="NOTCH1_EGF-like"/>
</dbReference>
<dbReference type="FunFam" id="2.10.25.10:FF:000123">
    <property type="entry name" value="Crumbs homolog 1 (Drosophila)"/>
    <property type="match status" value="1"/>
</dbReference>
<dbReference type="FunFam" id="2.10.25.10:FF:000339">
    <property type="entry name" value="Crumbs cell polarity complex component 2"/>
    <property type="match status" value="1"/>
</dbReference>
<reference evidence="24" key="2">
    <citation type="submission" date="2025-08" db="UniProtKB">
        <authorList>
            <consortium name="Ensembl"/>
        </authorList>
    </citation>
    <scope>IDENTIFICATION</scope>
</reference>
<evidence type="ECO:0000256" key="6">
    <source>
        <dbReference type="ARBA" id="ARBA00022692"/>
    </source>
</evidence>
<keyword evidence="6 20" id="KW-0812">Transmembrane</keyword>
<feature type="domain" description="Laminin G" evidence="22">
    <location>
        <begin position="788"/>
        <end position="957"/>
    </location>
</feature>
<proteinExistence type="inferred from homology"/>
<dbReference type="PRINTS" id="PR00010">
    <property type="entry name" value="EGFBLOOD"/>
</dbReference>
<dbReference type="GO" id="GO:1901222">
    <property type="term" value="P:regulation of non-canonical NF-kappaB signal transduction"/>
    <property type="evidence" value="ECO:0007669"/>
    <property type="project" value="UniProtKB-ARBA"/>
</dbReference>
<dbReference type="FunFam" id="2.10.25.10:FF:000122">
    <property type="entry name" value="Protein crumbs homolog 2"/>
    <property type="match status" value="1"/>
</dbReference>
<dbReference type="FunFam" id="2.10.25.10:FF:000039">
    <property type="entry name" value="Crumbs cell polarity complex component 1"/>
    <property type="match status" value="1"/>
</dbReference>
<keyword evidence="5 19" id="KW-0245">EGF-like domain</keyword>
<name>H3CZ19_TETNG</name>
<dbReference type="FunFam" id="2.10.25.10:FF:000109">
    <property type="entry name" value="Notch homolog 4, [Drosophila]"/>
    <property type="match status" value="1"/>
</dbReference>
<evidence type="ECO:0000256" key="18">
    <source>
        <dbReference type="ARBA" id="ARBA00080891"/>
    </source>
</evidence>
<dbReference type="GO" id="GO:0005911">
    <property type="term" value="C:cell-cell junction"/>
    <property type="evidence" value="ECO:0007669"/>
    <property type="project" value="UniProtKB-ARBA"/>
</dbReference>
<dbReference type="InterPro" id="IPR000152">
    <property type="entry name" value="EGF-type_Asp/Asn_hydroxyl_site"/>
</dbReference>
<keyword evidence="4" id="KW-1003">Cell membrane</keyword>
<feature type="domain" description="EGF-like" evidence="23">
    <location>
        <begin position="108"/>
        <end position="145"/>
    </location>
</feature>
<feature type="domain" description="EGF-like" evidence="23">
    <location>
        <begin position="375"/>
        <end position="432"/>
    </location>
</feature>
<evidence type="ECO:0000256" key="15">
    <source>
        <dbReference type="ARBA" id="ARBA00023273"/>
    </source>
</evidence>
<dbReference type="SUPFAM" id="SSF57196">
    <property type="entry name" value="EGF/Laminin"/>
    <property type="match status" value="14"/>
</dbReference>
<evidence type="ECO:0000256" key="1">
    <source>
        <dbReference type="ARBA" id="ARBA00004247"/>
    </source>
</evidence>
<evidence type="ECO:0000256" key="12">
    <source>
        <dbReference type="ARBA" id="ARBA00023157"/>
    </source>
</evidence>
<dbReference type="FunFam" id="2.10.25.10:FF:000012">
    <property type="entry name" value="Delta-like protein"/>
    <property type="match status" value="2"/>
</dbReference>
<evidence type="ECO:0000313" key="24">
    <source>
        <dbReference type="Ensembl" id="ENSTNIP00000013504.1"/>
    </source>
</evidence>
<dbReference type="GO" id="GO:0016324">
    <property type="term" value="C:apical plasma membrane"/>
    <property type="evidence" value="ECO:0007669"/>
    <property type="project" value="UniProtKB-SubCell"/>
</dbReference>
<keyword evidence="12 19" id="KW-1015">Disulfide bond</keyword>
<dbReference type="GO" id="GO:0048646">
    <property type="term" value="P:anatomical structure formation involved in morphogenesis"/>
    <property type="evidence" value="ECO:0007669"/>
    <property type="project" value="UniProtKB-ARBA"/>
</dbReference>
<dbReference type="Pfam" id="PF00008">
    <property type="entry name" value="EGF"/>
    <property type="match status" value="13"/>
</dbReference>
<dbReference type="GO" id="GO:0019904">
    <property type="term" value="F:protein domain specific binding"/>
    <property type="evidence" value="ECO:0007669"/>
    <property type="project" value="UniProtKB-ARBA"/>
</dbReference>
<dbReference type="STRING" id="99883.ENSTNIP00000013504"/>
<evidence type="ECO:0000256" key="10">
    <source>
        <dbReference type="ARBA" id="ARBA00022989"/>
    </source>
</evidence>
<keyword evidence="14" id="KW-0306">Gastrulation</keyword>
<evidence type="ECO:0000313" key="25">
    <source>
        <dbReference type="Proteomes" id="UP000007303"/>
    </source>
</evidence>